<organism evidence="2 3">
    <name type="scientific">Polarella glacialis</name>
    <name type="common">Dinoflagellate</name>
    <dbReference type="NCBI Taxonomy" id="89957"/>
    <lineage>
        <taxon>Eukaryota</taxon>
        <taxon>Sar</taxon>
        <taxon>Alveolata</taxon>
        <taxon>Dinophyceae</taxon>
        <taxon>Suessiales</taxon>
        <taxon>Suessiaceae</taxon>
        <taxon>Polarella</taxon>
    </lineage>
</organism>
<evidence type="ECO:0000313" key="2">
    <source>
        <dbReference type="EMBL" id="CAE8742071.1"/>
    </source>
</evidence>
<feature type="region of interest" description="Disordered" evidence="1">
    <location>
        <begin position="140"/>
        <end position="187"/>
    </location>
</feature>
<feature type="region of interest" description="Disordered" evidence="1">
    <location>
        <begin position="206"/>
        <end position="298"/>
    </location>
</feature>
<sequence length="677" mass="72341">MVGDSRSDTEVRGRGRRRGGAAAGAQKSTTAGSASSGGGPKNVPASPQPVLTVNGPFPRALAVAAFRAACALDAKTSPGDPLLSEVAAYLERITQAVLGQSLLQKDQLVEALSPVLTGCGWEDERVSHFCNTCWDAAGKPQLKEDGKQHDGRGRSGSGLRARSRQPGNDYAEETKHDSGNLQTRRPVPEDVHRAREALAEFAAGELSREEDLAKSQGVTRRRRLEQRKLRSARKERNLTATGQQPAADEAQDSLSDNSTGHQQPKRSSNRFNVLNQADAQDSSTSGGVGTYESDRCKWTVKSYKNGTETTWKVSESPNGHLGGMRIVGKQPVVRLSEPSDNAETRKQNEREKSSRMSLTLSHSETGEEEQSMSMMRTLSEGTGSRLMDVLDDERSRKGDGDWLEGLSEGVGEEGEGDDAEDEPEVGPPVAWQDDMPIPSRPDSSRSGSSLQSPIGTPAGLSPALPSAGLLAKLFSQSGLPPFPNGSRQSATVGRTTSDASGVTERPMSAPSRPPKASSCPPSPAGSVAHGLWPMPLGPGHPRPCRVRSADQNSSGSLFSRQISQESFATDHETLSAAGTPARLWPTTPESFGFKIPAANFMLPPLHTSFLTAGGFPTMAPEGDTSGREVIYVPVFVPHRCRPHWHVCASRAVSAANDLTSRVRTCTTRSLRCSCIIL</sequence>
<feature type="compositionally biased region" description="Basic and acidic residues" evidence="1">
    <location>
        <begin position="1"/>
        <end position="13"/>
    </location>
</feature>
<feature type="compositionally biased region" description="Basic and acidic residues" evidence="1">
    <location>
        <begin position="342"/>
        <end position="354"/>
    </location>
</feature>
<feature type="region of interest" description="Disordered" evidence="1">
    <location>
        <begin position="310"/>
        <end position="464"/>
    </location>
</feature>
<proteinExistence type="predicted"/>
<name>A0A813LYZ6_POLGL</name>
<feature type="region of interest" description="Disordered" evidence="1">
    <location>
        <begin position="1"/>
        <end position="50"/>
    </location>
</feature>
<evidence type="ECO:0000256" key="1">
    <source>
        <dbReference type="SAM" id="MobiDB-lite"/>
    </source>
</evidence>
<feature type="compositionally biased region" description="Low complexity" evidence="1">
    <location>
        <begin position="23"/>
        <end position="34"/>
    </location>
</feature>
<accession>A0A813LYZ6</accession>
<feature type="compositionally biased region" description="Polar residues" evidence="1">
    <location>
        <begin position="252"/>
        <end position="262"/>
    </location>
</feature>
<feature type="compositionally biased region" description="Polar residues" evidence="1">
    <location>
        <begin position="269"/>
        <end position="285"/>
    </location>
</feature>
<feature type="compositionally biased region" description="Basic and acidic residues" evidence="1">
    <location>
        <begin position="141"/>
        <end position="153"/>
    </location>
</feature>
<dbReference type="AlphaFoldDB" id="A0A813LYZ6"/>
<dbReference type="Proteomes" id="UP000626109">
    <property type="component" value="Unassembled WGS sequence"/>
</dbReference>
<protein>
    <submittedName>
        <fullName evidence="2">Uncharacterized protein</fullName>
    </submittedName>
</protein>
<evidence type="ECO:0000313" key="3">
    <source>
        <dbReference type="Proteomes" id="UP000626109"/>
    </source>
</evidence>
<feature type="compositionally biased region" description="Polar residues" evidence="1">
    <location>
        <begin position="485"/>
        <end position="500"/>
    </location>
</feature>
<feature type="compositionally biased region" description="Polar residues" evidence="1">
    <location>
        <begin position="371"/>
        <end position="382"/>
    </location>
</feature>
<feature type="region of interest" description="Disordered" evidence="1">
    <location>
        <begin position="480"/>
        <end position="556"/>
    </location>
</feature>
<feature type="compositionally biased region" description="Acidic residues" evidence="1">
    <location>
        <begin position="410"/>
        <end position="424"/>
    </location>
</feature>
<gene>
    <name evidence="2" type="ORF">PGLA2088_LOCUS50797</name>
</gene>
<dbReference type="EMBL" id="CAJNNW010037471">
    <property type="protein sequence ID" value="CAE8742071.1"/>
    <property type="molecule type" value="Genomic_DNA"/>
</dbReference>
<reference evidence="2" key="1">
    <citation type="submission" date="2021-02" db="EMBL/GenBank/DDBJ databases">
        <authorList>
            <person name="Dougan E. K."/>
            <person name="Rhodes N."/>
            <person name="Thang M."/>
            <person name="Chan C."/>
        </authorList>
    </citation>
    <scope>NUCLEOTIDE SEQUENCE</scope>
</reference>
<feature type="compositionally biased region" description="Low complexity" evidence="1">
    <location>
        <begin position="436"/>
        <end position="464"/>
    </location>
</feature>
<comment type="caution">
    <text evidence="2">The sequence shown here is derived from an EMBL/GenBank/DDBJ whole genome shotgun (WGS) entry which is preliminary data.</text>
</comment>
<feature type="compositionally biased region" description="Low complexity" evidence="1">
    <location>
        <begin position="506"/>
        <end position="528"/>
    </location>
</feature>
<feature type="compositionally biased region" description="Basic and acidic residues" evidence="1">
    <location>
        <begin position="226"/>
        <end position="237"/>
    </location>
</feature>